<dbReference type="InterPro" id="IPR036748">
    <property type="entry name" value="MTH938-like_sf"/>
</dbReference>
<dbReference type="InterPro" id="IPR007523">
    <property type="entry name" value="NDUFAF3/AAMDC"/>
</dbReference>
<dbReference type="Proteomes" id="UP000777482">
    <property type="component" value="Unassembled WGS sequence"/>
</dbReference>
<dbReference type="Pfam" id="PF04430">
    <property type="entry name" value="DUF498"/>
    <property type="match status" value="1"/>
</dbReference>
<dbReference type="PANTHER" id="PTHR46140:SF1">
    <property type="entry name" value="VACUOLAR TRANSPORTER CHAPERONE COMPLEX SUBUNIT 4-RELATED"/>
    <property type="match status" value="1"/>
</dbReference>
<evidence type="ECO:0000259" key="6">
    <source>
        <dbReference type="Pfam" id="PF02656"/>
    </source>
</evidence>
<feature type="transmembrane region" description="Helical" evidence="5">
    <location>
        <begin position="356"/>
        <end position="375"/>
    </location>
</feature>
<feature type="transmembrane region" description="Helical" evidence="5">
    <location>
        <begin position="290"/>
        <end position="311"/>
    </location>
</feature>
<evidence type="ECO:0000256" key="3">
    <source>
        <dbReference type="ARBA" id="ARBA00022989"/>
    </source>
</evidence>
<dbReference type="EMBL" id="PUHQ01000107">
    <property type="protein sequence ID" value="KAG0655951.1"/>
    <property type="molecule type" value="Genomic_DNA"/>
</dbReference>
<dbReference type="Pfam" id="PF02656">
    <property type="entry name" value="DUF202"/>
    <property type="match status" value="1"/>
</dbReference>
<organism evidence="7 8">
    <name type="scientific">Rhodotorula mucilaginosa</name>
    <name type="common">Yeast</name>
    <name type="synonym">Rhodotorula rubra</name>
    <dbReference type="NCBI Taxonomy" id="5537"/>
    <lineage>
        <taxon>Eukaryota</taxon>
        <taxon>Fungi</taxon>
        <taxon>Dikarya</taxon>
        <taxon>Basidiomycota</taxon>
        <taxon>Pucciniomycotina</taxon>
        <taxon>Microbotryomycetes</taxon>
        <taxon>Sporidiobolales</taxon>
        <taxon>Sporidiobolaceae</taxon>
        <taxon>Rhodotorula</taxon>
    </lineage>
</organism>
<feature type="transmembrane region" description="Helical" evidence="5">
    <location>
        <begin position="317"/>
        <end position="335"/>
    </location>
</feature>
<dbReference type="Gene3D" id="3.40.1230.10">
    <property type="entry name" value="MTH938-like"/>
    <property type="match status" value="1"/>
</dbReference>
<evidence type="ECO:0000313" key="7">
    <source>
        <dbReference type="EMBL" id="KAG0655951.1"/>
    </source>
</evidence>
<evidence type="ECO:0000256" key="1">
    <source>
        <dbReference type="ARBA" id="ARBA00004127"/>
    </source>
</evidence>
<dbReference type="SUPFAM" id="SSF64076">
    <property type="entry name" value="MTH938-like"/>
    <property type="match status" value="1"/>
</dbReference>
<gene>
    <name evidence="7" type="ORF">C6P46_000533</name>
</gene>
<name>A0A9P6VV70_RHOMI</name>
<evidence type="ECO:0000313" key="8">
    <source>
        <dbReference type="Proteomes" id="UP000777482"/>
    </source>
</evidence>
<proteinExistence type="predicted"/>
<dbReference type="PANTHER" id="PTHR46140">
    <property type="entry name" value="VACUOLAR TRANSPORTER CHAPERONE 1-RELATED"/>
    <property type="match status" value="1"/>
</dbReference>
<dbReference type="GO" id="GO:0033254">
    <property type="term" value="C:vacuolar transporter chaperone complex"/>
    <property type="evidence" value="ECO:0007669"/>
    <property type="project" value="TreeGrafter"/>
</dbReference>
<keyword evidence="4 5" id="KW-0472">Membrane</keyword>
<dbReference type="InterPro" id="IPR003807">
    <property type="entry name" value="DUF202"/>
</dbReference>
<keyword evidence="3 5" id="KW-1133">Transmembrane helix</keyword>
<sequence>MQSLVARRATQLSRSALLRPAAAAVKSRCLAEATLPRPTSSLARATTTRTRSFSTTAAPKSMDDLVNIIASSPDDYVSIVSLSPSAGFTLSDGLVVPSPILMIDGNCFMWDVGHPTDGTKPDGKPKSEFGLDWDGWSKDKLAVFETLSPRPEIILFGTGAKGLFAPPAVRTYLNGLGIQVDVLDSRNASSTFNLLQEEGRRVAAALYPISHLSARTGVFTMSKSYPAFFQVPTRRRNFKLDQATVLDPPSYTAIPAKMSSQPLLQRPRDKRIALPVRVEPKVFFANERTFLSWLSFSVVLGGLAVGLLNFGDRVGKISAGMFTLVAMGMMLYALVTFHWRANAIRKRGSGPYDDRLGPTVLCLSLFAAVITNFILRFAA</sequence>
<evidence type="ECO:0000256" key="4">
    <source>
        <dbReference type="ARBA" id="ARBA00023136"/>
    </source>
</evidence>
<dbReference type="GO" id="GO:0012505">
    <property type="term" value="C:endomembrane system"/>
    <property type="evidence" value="ECO:0007669"/>
    <property type="project" value="UniProtKB-SubCell"/>
</dbReference>
<dbReference type="GO" id="GO:0000329">
    <property type="term" value="C:fungal-type vacuole membrane"/>
    <property type="evidence" value="ECO:0007669"/>
    <property type="project" value="TreeGrafter"/>
</dbReference>
<dbReference type="AlphaFoldDB" id="A0A9P6VV70"/>
<protein>
    <recommendedName>
        <fullName evidence="6">DUF202 domain-containing protein</fullName>
    </recommendedName>
</protein>
<accession>A0A9P6VV70</accession>
<evidence type="ECO:0000256" key="5">
    <source>
        <dbReference type="SAM" id="Phobius"/>
    </source>
</evidence>
<evidence type="ECO:0000256" key="2">
    <source>
        <dbReference type="ARBA" id="ARBA00022692"/>
    </source>
</evidence>
<keyword evidence="2 5" id="KW-0812">Transmembrane</keyword>
<comment type="subcellular location">
    <subcellularLocation>
        <location evidence="1">Endomembrane system</location>
        <topology evidence="1">Multi-pass membrane protein</topology>
    </subcellularLocation>
</comment>
<keyword evidence="8" id="KW-1185">Reference proteome</keyword>
<comment type="caution">
    <text evidence="7">The sequence shown here is derived from an EMBL/GenBank/DDBJ whole genome shotgun (WGS) entry which is preliminary data.</text>
</comment>
<reference evidence="7 8" key="1">
    <citation type="submission" date="2020-11" db="EMBL/GenBank/DDBJ databases">
        <title>Kefir isolates.</title>
        <authorList>
            <person name="Marcisauskas S."/>
            <person name="Kim Y."/>
            <person name="Blasche S."/>
        </authorList>
    </citation>
    <scope>NUCLEOTIDE SEQUENCE [LARGE SCALE GENOMIC DNA]</scope>
    <source>
        <strain evidence="7 8">KR</strain>
    </source>
</reference>
<feature type="domain" description="DUF202" evidence="6">
    <location>
        <begin position="281"/>
        <end position="342"/>
    </location>
</feature>
<dbReference type="InterPro" id="IPR051572">
    <property type="entry name" value="VTC_Complex_Subunit"/>
</dbReference>
<dbReference type="OrthoDB" id="20681at2759"/>